<accession>A0A059MID4</accession>
<dbReference type="PANTHER" id="PTHR30199:SF0">
    <property type="entry name" value="INNER MEMBRANE PROTEIN YDCO"/>
    <property type="match status" value="1"/>
</dbReference>
<evidence type="ECO:0000256" key="2">
    <source>
        <dbReference type="SAM" id="Phobius"/>
    </source>
</evidence>
<dbReference type="PANTHER" id="PTHR30199">
    <property type="entry name" value="MFS FAMILY TRANSPORTER, PREDICTED SUBSTRATE BENZOATE"/>
    <property type="match status" value="1"/>
</dbReference>
<feature type="transmembrane region" description="Helical" evidence="2">
    <location>
        <begin position="122"/>
        <end position="141"/>
    </location>
</feature>
<proteinExistence type="predicted"/>
<feature type="transmembrane region" description="Helical" evidence="2">
    <location>
        <begin position="199"/>
        <end position="219"/>
    </location>
</feature>
<dbReference type="AlphaFoldDB" id="A0A059MID4"/>
<evidence type="ECO:0000313" key="3">
    <source>
        <dbReference type="EMBL" id="GES40625.1"/>
    </source>
</evidence>
<dbReference type="Proteomes" id="UP000325466">
    <property type="component" value="Unassembled WGS sequence"/>
</dbReference>
<reference evidence="4" key="3">
    <citation type="submission" date="2022-09" db="EMBL/GenBank/DDBJ databases">
        <title>The genome sequence of Rhodococcus aetherivorans N1.</title>
        <authorList>
            <person name="Jiang W."/>
        </authorList>
    </citation>
    <scope>NUCLEOTIDE SEQUENCE</scope>
    <source>
        <strain evidence="4">N1</strain>
    </source>
</reference>
<feature type="transmembrane region" description="Helical" evidence="2">
    <location>
        <begin position="71"/>
        <end position="92"/>
    </location>
</feature>
<evidence type="ECO:0000313" key="6">
    <source>
        <dbReference type="Proteomes" id="UP001163947"/>
    </source>
</evidence>
<feature type="transmembrane region" description="Helical" evidence="2">
    <location>
        <begin position="278"/>
        <end position="298"/>
    </location>
</feature>
<dbReference type="GO" id="GO:0042925">
    <property type="term" value="F:benzoate transmembrane transporter activity"/>
    <property type="evidence" value="ECO:0007669"/>
    <property type="project" value="InterPro"/>
</dbReference>
<protein>
    <submittedName>
        <fullName evidence="3">Benzoate transport protein</fullName>
    </submittedName>
    <submittedName>
        <fullName evidence="4">Benzoate/H(+) symporter BenE family transporter</fullName>
    </submittedName>
</protein>
<feature type="transmembrane region" description="Helical" evidence="2">
    <location>
        <begin position="391"/>
        <end position="411"/>
    </location>
</feature>
<feature type="transmembrane region" description="Helical" evidence="2">
    <location>
        <begin position="346"/>
        <end position="371"/>
    </location>
</feature>
<keyword evidence="2" id="KW-0472">Membrane</keyword>
<dbReference type="InterPro" id="IPR004711">
    <property type="entry name" value="Benzoate_Transporter"/>
</dbReference>
<evidence type="ECO:0000256" key="1">
    <source>
        <dbReference type="SAM" id="MobiDB-lite"/>
    </source>
</evidence>
<evidence type="ECO:0000313" key="5">
    <source>
        <dbReference type="Proteomes" id="UP000325466"/>
    </source>
</evidence>
<evidence type="ECO:0000313" key="4">
    <source>
        <dbReference type="EMBL" id="UYF94891.1"/>
    </source>
</evidence>
<dbReference type="Pfam" id="PF03594">
    <property type="entry name" value="BenE"/>
    <property type="match status" value="1"/>
</dbReference>
<keyword evidence="2" id="KW-1133">Transmembrane helix</keyword>
<keyword evidence="2" id="KW-0812">Transmembrane</keyword>
<dbReference type="RefSeq" id="WP_006946220.1">
    <property type="nucleotide sequence ID" value="NZ_BAAAYP010000038.1"/>
</dbReference>
<reference evidence="3 5" key="1">
    <citation type="journal article" date="2018" name="Biodegradation">
        <title>1,4-Dioxane degradation characteristics of Rhodococcus aetherivorans JCM 14343.</title>
        <authorList>
            <person name="Inoue D."/>
            <person name="Tsunoda T."/>
            <person name="Yamamoto N."/>
            <person name="Ike M."/>
            <person name="Sei K."/>
        </authorList>
    </citation>
    <scope>NUCLEOTIDE SEQUENCE [LARGE SCALE GENOMIC DNA]</scope>
    <source>
        <strain evidence="3 5">JCM 14343</strain>
    </source>
</reference>
<accession>N1MD83</accession>
<feature type="transmembrane region" description="Helical" evidence="2">
    <location>
        <begin position="239"/>
        <end position="258"/>
    </location>
</feature>
<reference evidence="3" key="2">
    <citation type="submission" date="2019-10" db="EMBL/GenBank/DDBJ databases">
        <title>Draft genome sequence of Rhodococcus aetherivorans JCM 14343.</title>
        <authorList>
            <person name="Inoue D."/>
            <person name="Nakazawa M."/>
            <person name="Yamamoto N."/>
            <person name="Sei K."/>
            <person name="Ike M."/>
        </authorList>
    </citation>
    <scope>NUCLEOTIDE SEQUENCE</scope>
    <source>
        <strain evidence="3">JCM 14343</strain>
    </source>
</reference>
<feature type="transmembrane region" description="Helical" evidence="2">
    <location>
        <begin position="99"/>
        <end position="116"/>
    </location>
</feature>
<dbReference type="EMBL" id="CP106982">
    <property type="protein sequence ID" value="UYF94891.1"/>
    <property type="molecule type" value="Genomic_DNA"/>
</dbReference>
<dbReference type="GO" id="GO:0005886">
    <property type="term" value="C:plasma membrane"/>
    <property type="evidence" value="ECO:0007669"/>
    <property type="project" value="TreeGrafter"/>
</dbReference>
<dbReference type="KEGG" id="rav:AAT18_24465"/>
<feature type="transmembrane region" description="Helical" evidence="2">
    <location>
        <begin position="148"/>
        <end position="166"/>
    </location>
</feature>
<keyword evidence="5" id="KW-1185">Reference proteome</keyword>
<organism evidence="4 6">
    <name type="scientific">Rhodococcus aetherivorans</name>
    <dbReference type="NCBI Taxonomy" id="191292"/>
    <lineage>
        <taxon>Bacteria</taxon>
        <taxon>Bacillati</taxon>
        <taxon>Actinomycetota</taxon>
        <taxon>Actinomycetes</taxon>
        <taxon>Mycobacteriales</taxon>
        <taxon>Nocardiaceae</taxon>
        <taxon>Rhodococcus</taxon>
    </lineage>
</organism>
<feature type="transmembrane region" description="Helical" evidence="2">
    <location>
        <begin position="172"/>
        <end position="192"/>
    </location>
</feature>
<dbReference type="EMBL" id="BLAH01000205">
    <property type="protein sequence ID" value="GES40625.1"/>
    <property type="molecule type" value="Genomic_DNA"/>
</dbReference>
<gene>
    <name evidence="4" type="ORF">OCS65_03680</name>
    <name evidence="3" type="ORF">RAJCM14343_5917</name>
</gene>
<dbReference type="Proteomes" id="UP001163947">
    <property type="component" value="Chromosome"/>
</dbReference>
<sequence>MTAVDEKTSPPNDTDLLERPARPVTRPRRVLRDLGVEYAANGVIGLVFSSTGPVAVVLAAGAAGGLGAAELASWIFGIFVLNGVLTIAMSIAYRQPLGFAWTIPGTILVGGSLGHLSWPEVIGAFLVTGLLVLVLGASGLVRRVMEALPMPIVMAMVAGVFLKFGVDLVLALGADVAIAAPMVLMFLALSAFGRIGRWLPPILGALIAGAVAVAASGRFSPAPGGAGILASPVFTAPVFTWTALLELVIPLAITVLVVQNGQGVAVLTAAGHRPPINVTTIACGVWSLGAACVGAVSTCLTGPTNALLTASGERSRQYTAAVCFGLYSIVFGLFAPLFVRWMTAAPAAFVATLGGLAMLRALQGAFVTAFASKYTMGALVAFVVTAANVTFWNIGAAFWGLVAGVIVSRLLERGDWTTGR</sequence>
<dbReference type="GeneID" id="83619487"/>
<feature type="region of interest" description="Disordered" evidence="1">
    <location>
        <begin position="1"/>
        <end position="21"/>
    </location>
</feature>
<feature type="transmembrane region" description="Helical" evidence="2">
    <location>
        <begin position="38"/>
        <end position="65"/>
    </location>
</feature>
<accession>A0A0F6S9F0</accession>
<name>A0A059MID4_9NOCA</name>
<feature type="transmembrane region" description="Helical" evidence="2">
    <location>
        <begin position="318"/>
        <end position="339"/>
    </location>
</feature>